<dbReference type="EMBL" id="JAPDDS010000001">
    <property type="protein sequence ID" value="MCW1883669.1"/>
    <property type="molecule type" value="Genomic_DNA"/>
</dbReference>
<evidence type="ECO:0000313" key="3">
    <source>
        <dbReference type="Proteomes" id="UP001207930"/>
    </source>
</evidence>
<gene>
    <name evidence="2" type="ORF">OKA04_02950</name>
</gene>
<accession>A0ABT3FKD2</accession>
<reference evidence="2 3" key="1">
    <citation type="submission" date="2022-10" db="EMBL/GenBank/DDBJ databases">
        <title>Luteolibacter flavescens strain MCCC 1K03193, whole genome shotgun sequencing project.</title>
        <authorList>
            <person name="Zhao G."/>
            <person name="Shen L."/>
        </authorList>
    </citation>
    <scope>NUCLEOTIDE SEQUENCE [LARGE SCALE GENOMIC DNA]</scope>
    <source>
        <strain evidence="2 3">MCCC 1K03193</strain>
    </source>
</reference>
<keyword evidence="1" id="KW-1133">Transmembrane helix</keyword>
<protein>
    <submittedName>
        <fullName evidence="2">Uncharacterized protein</fullName>
    </submittedName>
</protein>
<evidence type="ECO:0000313" key="2">
    <source>
        <dbReference type="EMBL" id="MCW1883669.1"/>
    </source>
</evidence>
<keyword evidence="1" id="KW-0472">Membrane</keyword>
<feature type="transmembrane region" description="Helical" evidence="1">
    <location>
        <begin position="34"/>
        <end position="52"/>
    </location>
</feature>
<sequence length="159" mass="18751">MGAFHGIPSELDGVALLAMGERTKEKLMTPRPLYRWKSFWFGILVLGFLLWVERRWESQDLGMSYFNGTDALILDQSHGSIEFHVGALDAEFPLGWDFYHMRFPDAQFVWPSAAEFYWNDAGWGFSGHFSNWFIVLLFLISWCAWLFFHWRREQKKLTA</sequence>
<proteinExistence type="predicted"/>
<feature type="transmembrane region" description="Helical" evidence="1">
    <location>
        <begin position="129"/>
        <end position="148"/>
    </location>
</feature>
<evidence type="ECO:0000256" key="1">
    <source>
        <dbReference type="SAM" id="Phobius"/>
    </source>
</evidence>
<name>A0ABT3FKD2_9BACT</name>
<dbReference type="RefSeq" id="WP_264499627.1">
    <property type="nucleotide sequence ID" value="NZ_JAPDDS010000001.1"/>
</dbReference>
<keyword evidence="3" id="KW-1185">Reference proteome</keyword>
<comment type="caution">
    <text evidence="2">The sequence shown here is derived from an EMBL/GenBank/DDBJ whole genome shotgun (WGS) entry which is preliminary data.</text>
</comment>
<keyword evidence="1" id="KW-0812">Transmembrane</keyword>
<dbReference type="Proteomes" id="UP001207930">
    <property type="component" value="Unassembled WGS sequence"/>
</dbReference>
<organism evidence="2 3">
    <name type="scientific">Luteolibacter flavescens</name>
    <dbReference type="NCBI Taxonomy" id="1859460"/>
    <lineage>
        <taxon>Bacteria</taxon>
        <taxon>Pseudomonadati</taxon>
        <taxon>Verrucomicrobiota</taxon>
        <taxon>Verrucomicrobiia</taxon>
        <taxon>Verrucomicrobiales</taxon>
        <taxon>Verrucomicrobiaceae</taxon>
        <taxon>Luteolibacter</taxon>
    </lineage>
</organism>